<dbReference type="Proteomes" id="UP000000716">
    <property type="component" value="Chromosome"/>
</dbReference>
<dbReference type="InterPro" id="IPR056937">
    <property type="entry name" value="YqbQ/XkdQ"/>
</dbReference>
<evidence type="ECO:0000256" key="2">
    <source>
        <dbReference type="ARBA" id="ARBA00022670"/>
    </source>
</evidence>
<dbReference type="RefSeq" id="WP_012726097.1">
    <property type="nucleotide sequence ID" value="NC_012673.1"/>
</dbReference>
<protein>
    <submittedName>
        <fullName evidence="6">NLP/P60 protein</fullName>
    </submittedName>
</protein>
<dbReference type="GO" id="GO:0019867">
    <property type="term" value="C:outer membrane"/>
    <property type="evidence" value="ECO:0007669"/>
    <property type="project" value="InterPro"/>
</dbReference>
<dbReference type="InterPro" id="IPR010611">
    <property type="entry name" value="3D_dom"/>
</dbReference>
<dbReference type="Gene3D" id="3.90.1720.10">
    <property type="entry name" value="endopeptidase domain like (from Nostoc punctiforme)"/>
    <property type="match status" value="1"/>
</dbReference>
<dbReference type="GO" id="GO:0006508">
    <property type="term" value="P:proteolysis"/>
    <property type="evidence" value="ECO:0007669"/>
    <property type="project" value="UniProtKB-KW"/>
</dbReference>
<evidence type="ECO:0000256" key="1">
    <source>
        <dbReference type="ARBA" id="ARBA00007074"/>
    </source>
</evidence>
<dbReference type="eggNOG" id="COG3584">
    <property type="taxonomic scope" value="Bacteria"/>
</dbReference>
<dbReference type="SUPFAM" id="SSF50685">
    <property type="entry name" value="Barwin-like endoglucanases"/>
    <property type="match status" value="1"/>
</dbReference>
<dbReference type="AlphaFoldDB" id="C4L0R0"/>
<keyword evidence="4" id="KW-0788">Thiol protease</keyword>
<keyword evidence="2" id="KW-0645">Protease</keyword>
<dbReference type="PANTHER" id="PTHR47053:SF1">
    <property type="entry name" value="MUREIN DD-ENDOPEPTIDASE MEPH-RELATED"/>
    <property type="match status" value="1"/>
</dbReference>
<comment type="similarity">
    <text evidence="1">Belongs to the peptidase C40 family.</text>
</comment>
<dbReference type="Pfam" id="PF00877">
    <property type="entry name" value="NLPC_P60"/>
    <property type="match status" value="1"/>
</dbReference>
<evidence type="ECO:0000256" key="4">
    <source>
        <dbReference type="ARBA" id="ARBA00022807"/>
    </source>
</evidence>
<dbReference type="Pfam" id="PF06725">
    <property type="entry name" value="3D"/>
    <property type="match status" value="1"/>
</dbReference>
<evidence type="ECO:0000259" key="5">
    <source>
        <dbReference type="PROSITE" id="PS51935"/>
    </source>
</evidence>
<dbReference type="InterPro" id="IPR000064">
    <property type="entry name" value="NLP_P60_dom"/>
</dbReference>
<name>C4L0R0_EXISA</name>
<dbReference type="PROSITE" id="PS51935">
    <property type="entry name" value="NLPC_P60"/>
    <property type="match status" value="1"/>
</dbReference>
<dbReference type="HOGENOM" id="CLU_443943_0_0_9"/>
<dbReference type="Gene3D" id="2.40.40.10">
    <property type="entry name" value="RlpA-like domain"/>
    <property type="match status" value="1"/>
</dbReference>
<dbReference type="Pfam" id="PF24032">
    <property type="entry name" value="YQBQ"/>
    <property type="match status" value="1"/>
</dbReference>
<dbReference type="GO" id="GO:0008234">
    <property type="term" value="F:cysteine-type peptidase activity"/>
    <property type="evidence" value="ECO:0007669"/>
    <property type="project" value="UniProtKB-KW"/>
</dbReference>
<dbReference type="eggNOG" id="COG0791">
    <property type="taxonomic scope" value="Bacteria"/>
</dbReference>
<gene>
    <name evidence="6" type="ordered locus">EAT1b_0043</name>
</gene>
<organism evidence="6 7">
    <name type="scientific">Exiguobacterium sp. (strain ATCC BAA-1283 / AT1b)</name>
    <dbReference type="NCBI Taxonomy" id="360911"/>
    <lineage>
        <taxon>Bacteria</taxon>
        <taxon>Bacillati</taxon>
        <taxon>Bacillota</taxon>
        <taxon>Bacilli</taxon>
        <taxon>Bacillales</taxon>
        <taxon>Bacillales Family XII. Incertae Sedis</taxon>
        <taxon>Exiguobacterium</taxon>
    </lineage>
</organism>
<evidence type="ECO:0000256" key="3">
    <source>
        <dbReference type="ARBA" id="ARBA00022801"/>
    </source>
</evidence>
<evidence type="ECO:0000313" key="6">
    <source>
        <dbReference type="EMBL" id="ACQ68978.1"/>
    </source>
</evidence>
<dbReference type="GO" id="GO:0009254">
    <property type="term" value="P:peptidoglycan turnover"/>
    <property type="evidence" value="ECO:0007669"/>
    <property type="project" value="InterPro"/>
</dbReference>
<dbReference type="InterPro" id="IPR051202">
    <property type="entry name" value="Peptidase_C40"/>
</dbReference>
<feature type="domain" description="NlpC/P60" evidence="5">
    <location>
        <begin position="486"/>
        <end position="615"/>
    </location>
</feature>
<dbReference type="SUPFAM" id="SSF54001">
    <property type="entry name" value="Cysteine proteinases"/>
    <property type="match status" value="1"/>
</dbReference>
<dbReference type="SUPFAM" id="SSF69279">
    <property type="entry name" value="Phage tail proteins"/>
    <property type="match status" value="1"/>
</dbReference>
<dbReference type="CDD" id="cd14667">
    <property type="entry name" value="3D_containing_proteins"/>
    <property type="match status" value="1"/>
</dbReference>
<proteinExistence type="inferred from homology"/>
<sequence length="615" mass="66493">MIDLRANGYHLGNLLAAPPKLDDAIDGICVTMTITLKGYKLATGELVELFFKGRRVFYGHVRRRKFGADGMADYTLYDPLFLLKNEDDYYFKNQTLTQAYTRLLREAGIPVGKIANTKVVLPQLWYRATDGSKCLTDMIARQKRLNNKIYYPRFNPETASADLVELVIPNELWAFQVGVNLTSATYEEDATAVASAVKLVNRETGKSVVKVNAASEKKYGKLQKLIEVDKEAANQMDSMATSELAKVSRVGFTASAEGINPGTMPIFRSADLVYVEEKYTGLLGGYHIRNVSQAFVDDELIQVGVDIQKTAFVPDIQVTDATSDPDKKESKPIELDSKLKGVNYTSGWKATAYAPALGGINGSGTGLTASSTKVVEGRTIAVDPDVIPLGSVVAVYVSGAKEYSGIYLAEDTGGAIKGKKIDVAVVASKAMAFGVKTVQVAVLQKGKGRADARDKASKWSSIEDTWTKKLQRLADEAADKPSGASKSTRENVVDIARSFKGKLSYSWGGKTITNGKGDCSGFTAYCYKKVGVNLGHGTMTQITRGTPVSKEQAQPGDVVFFKGTIPERGPNGVSHVGIVTGNGKCVSLASTGGCHEHSYVSGYWGSHFLQIRRVL</sequence>
<dbReference type="GO" id="GO:0004553">
    <property type="term" value="F:hydrolase activity, hydrolyzing O-glycosyl compounds"/>
    <property type="evidence" value="ECO:0007669"/>
    <property type="project" value="InterPro"/>
</dbReference>
<dbReference type="KEGG" id="eat:EAT1b_0043"/>
<keyword evidence="7" id="KW-1185">Reference proteome</keyword>
<dbReference type="PANTHER" id="PTHR47053">
    <property type="entry name" value="MUREIN DD-ENDOPEPTIDASE MEPH-RELATED"/>
    <property type="match status" value="1"/>
</dbReference>
<accession>C4L0R0</accession>
<dbReference type="InterPro" id="IPR036908">
    <property type="entry name" value="RlpA-like_sf"/>
</dbReference>
<evidence type="ECO:0000313" key="7">
    <source>
        <dbReference type="Proteomes" id="UP000000716"/>
    </source>
</evidence>
<keyword evidence="3" id="KW-0378">Hydrolase</keyword>
<dbReference type="InterPro" id="IPR059180">
    <property type="entry name" value="3D_YorM"/>
</dbReference>
<dbReference type="OrthoDB" id="2651947at2"/>
<dbReference type="InterPro" id="IPR038765">
    <property type="entry name" value="Papain-like_cys_pep_sf"/>
</dbReference>
<dbReference type="STRING" id="360911.EAT1b_0043"/>
<dbReference type="EMBL" id="CP001615">
    <property type="protein sequence ID" value="ACQ68978.1"/>
    <property type="molecule type" value="Genomic_DNA"/>
</dbReference>
<reference evidence="6 7" key="1">
    <citation type="journal article" date="2011" name="J. Bacteriol.">
        <title>Complete genome sequence of the Thermophilic Bacterium Exiguobacterium sp. AT1b.</title>
        <authorList>
            <person name="Vishnivetskaya T.A."/>
            <person name="Lucas S."/>
            <person name="Copeland A."/>
            <person name="Lapidus A."/>
            <person name="Glavina Del Rio T."/>
            <person name="Dalin E."/>
            <person name="Tice H."/>
            <person name="Bruce D.C."/>
            <person name="Goodwin L.A."/>
            <person name="Pitluck S."/>
            <person name="Saunders E."/>
            <person name="Brettin T."/>
            <person name="Detter C."/>
            <person name="Han C."/>
            <person name="Larimer F."/>
            <person name="Land M.L."/>
            <person name="Hauser L.J."/>
            <person name="Kyrpides N.C."/>
            <person name="Ovchinnikova G."/>
            <person name="Kathariou S."/>
            <person name="Ramaley R.F."/>
            <person name="Rodrigues D.F."/>
            <person name="Hendrix C."/>
            <person name="Richardson P."/>
            <person name="Tiedje J.M."/>
        </authorList>
    </citation>
    <scope>NUCLEOTIDE SEQUENCE [LARGE SCALE GENOMIC DNA]</scope>
    <source>
        <strain evidence="7">ATCC BAA-1283 / AT1b</strain>
    </source>
</reference>